<dbReference type="RefSeq" id="WP_180569074.1">
    <property type="nucleotide sequence ID" value="NZ_JACCKB010000020.1"/>
</dbReference>
<evidence type="ECO:0000256" key="1">
    <source>
        <dbReference type="SAM" id="SignalP"/>
    </source>
</evidence>
<feature type="signal peptide" evidence="1">
    <location>
        <begin position="1"/>
        <end position="23"/>
    </location>
</feature>
<reference evidence="2 3" key="1">
    <citation type="submission" date="2020-07" db="EMBL/GenBank/DDBJ databases">
        <title>Endozoicomonas sp. nov., isolated from sediment.</title>
        <authorList>
            <person name="Gu T."/>
        </authorList>
    </citation>
    <scope>NUCLEOTIDE SEQUENCE [LARGE SCALE GENOMIC DNA]</scope>
    <source>
        <strain evidence="2 3">SM1973</strain>
    </source>
</reference>
<comment type="caution">
    <text evidence="2">The sequence shown here is derived from an EMBL/GenBank/DDBJ whole genome shotgun (WGS) entry which is preliminary data.</text>
</comment>
<organism evidence="2 3">
    <name type="scientific">Spartinivicinus marinus</name>
    <dbReference type="NCBI Taxonomy" id="2994442"/>
    <lineage>
        <taxon>Bacteria</taxon>
        <taxon>Pseudomonadati</taxon>
        <taxon>Pseudomonadota</taxon>
        <taxon>Gammaproteobacteria</taxon>
        <taxon>Oceanospirillales</taxon>
        <taxon>Zooshikellaceae</taxon>
        <taxon>Spartinivicinus</taxon>
    </lineage>
</organism>
<dbReference type="Proteomes" id="UP000569732">
    <property type="component" value="Unassembled WGS sequence"/>
</dbReference>
<accession>A0A853I0X2</accession>
<gene>
    <name evidence="2" type="ORF">H0A36_13615</name>
</gene>
<sequence length="99" mass="11118">MKQLICSAALITVLFGGWQATHAEDVITEDPAVVIKESKKGKGVTVETYRLKNGFVYAYKVTPKGGKPYFLVAADNEGNFIRTDKPHQMLVPSWKIFEW</sequence>
<protein>
    <submittedName>
        <fullName evidence="2">DUF2782 domain-containing protein</fullName>
    </submittedName>
</protein>
<dbReference type="EMBL" id="JACCKB010000020">
    <property type="protein sequence ID" value="NYZ67053.1"/>
    <property type="molecule type" value="Genomic_DNA"/>
</dbReference>
<keyword evidence="1" id="KW-0732">Signal</keyword>
<dbReference type="AlphaFoldDB" id="A0A853I0X2"/>
<dbReference type="InterPro" id="IPR021357">
    <property type="entry name" value="DUF2782"/>
</dbReference>
<proteinExistence type="predicted"/>
<evidence type="ECO:0000313" key="3">
    <source>
        <dbReference type="Proteomes" id="UP000569732"/>
    </source>
</evidence>
<evidence type="ECO:0000313" key="2">
    <source>
        <dbReference type="EMBL" id="NYZ67053.1"/>
    </source>
</evidence>
<dbReference type="Pfam" id="PF11191">
    <property type="entry name" value="DUF2782"/>
    <property type="match status" value="1"/>
</dbReference>
<feature type="chain" id="PRO_5032923707" evidence="1">
    <location>
        <begin position="24"/>
        <end position="99"/>
    </location>
</feature>
<dbReference type="Gene3D" id="2.20.130.30">
    <property type="entry name" value="Protein of unknown function DUF2782"/>
    <property type="match status" value="1"/>
</dbReference>
<name>A0A853I0X2_9GAMM</name>
<keyword evidence="3" id="KW-1185">Reference proteome</keyword>